<accession>A0A086A0F1</accession>
<feature type="chain" id="PRO_5001801911" evidence="2">
    <location>
        <begin position="19"/>
        <end position="364"/>
    </location>
</feature>
<dbReference type="EMBL" id="JPRM01000041">
    <property type="protein sequence ID" value="KFF10165.1"/>
    <property type="molecule type" value="Genomic_DNA"/>
</dbReference>
<evidence type="ECO:0000313" key="6">
    <source>
        <dbReference type="Proteomes" id="UP000028712"/>
    </source>
</evidence>
<comment type="caution">
    <text evidence="4">The sequence shown here is derived from an EMBL/GenBank/DDBJ whole genome shotgun (WGS) entry which is preliminary data.</text>
</comment>
<dbReference type="PANTHER" id="PTHR31988:SF19">
    <property type="entry name" value="9-O-ACETYL-N-ACETYLNEURAMINIC ACID DEACETYLASE-RELATED"/>
    <property type="match status" value="1"/>
</dbReference>
<protein>
    <submittedName>
        <fullName evidence="4">Acetyl esterase</fullName>
    </submittedName>
</protein>
<evidence type="ECO:0000313" key="5">
    <source>
        <dbReference type="EMBL" id="OXA89502.1"/>
    </source>
</evidence>
<evidence type="ECO:0000313" key="4">
    <source>
        <dbReference type="EMBL" id="KFF10165.1"/>
    </source>
</evidence>
<dbReference type="SUPFAM" id="SSF52266">
    <property type="entry name" value="SGNH hydrolase"/>
    <property type="match status" value="1"/>
</dbReference>
<feature type="domain" description="Sialate O-acetylesterase" evidence="3">
    <location>
        <begin position="33"/>
        <end position="268"/>
    </location>
</feature>
<feature type="signal peptide" evidence="2">
    <location>
        <begin position="1"/>
        <end position="18"/>
    </location>
</feature>
<dbReference type="PANTHER" id="PTHR31988">
    <property type="entry name" value="ESTERASE, PUTATIVE (DUF303)-RELATED"/>
    <property type="match status" value="1"/>
</dbReference>
<reference evidence="4 6" key="1">
    <citation type="submission" date="2014-07" db="EMBL/GenBank/DDBJ databases">
        <title>Genome of Flavobacterium hydatis DSM 2063.</title>
        <authorList>
            <person name="Pipes S.E."/>
            <person name="Stropko S.J."/>
            <person name="Newman J.D."/>
        </authorList>
    </citation>
    <scope>NUCLEOTIDE SEQUENCE [LARGE SCALE GENOMIC DNA]</scope>
    <source>
        <strain evidence="4 6">DSM 2063</strain>
    </source>
</reference>
<keyword evidence="2" id="KW-0732">Signal</keyword>
<evidence type="ECO:0000313" key="7">
    <source>
        <dbReference type="Proteomes" id="UP000198424"/>
    </source>
</evidence>
<dbReference type="InterPro" id="IPR052940">
    <property type="entry name" value="Carb_Esterase_6"/>
</dbReference>
<gene>
    <name evidence="5" type="ORF">B0A62_20635</name>
    <name evidence="4" type="ORF">IW20_21105</name>
</gene>
<dbReference type="Proteomes" id="UP000028712">
    <property type="component" value="Unassembled WGS sequence"/>
</dbReference>
<keyword evidence="1" id="KW-0378">Hydrolase</keyword>
<dbReference type="GO" id="GO:0016788">
    <property type="term" value="F:hydrolase activity, acting on ester bonds"/>
    <property type="evidence" value="ECO:0007669"/>
    <property type="project" value="UniProtKB-ARBA"/>
</dbReference>
<dbReference type="Pfam" id="PF03629">
    <property type="entry name" value="SASA"/>
    <property type="match status" value="1"/>
</dbReference>
<dbReference type="InterPro" id="IPR005181">
    <property type="entry name" value="SASA"/>
</dbReference>
<dbReference type="STRING" id="991.IW20_21105"/>
<reference evidence="5 7" key="2">
    <citation type="submission" date="2016-11" db="EMBL/GenBank/DDBJ databases">
        <title>Whole genomes of Flavobacteriaceae.</title>
        <authorList>
            <person name="Stine C."/>
            <person name="Li C."/>
            <person name="Tadesse D."/>
        </authorList>
    </citation>
    <scope>NUCLEOTIDE SEQUENCE [LARGE SCALE GENOMIC DNA]</scope>
    <source>
        <strain evidence="5 7">ATCC 29551</strain>
    </source>
</reference>
<dbReference type="EMBL" id="MUGY01000030">
    <property type="protein sequence ID" value="OXA89502.1"/>
    <property type="molecule type" value="Genomic_DNA"/>
</dbReference>
<dbReference type="InterPro" id="IPR036514">
    <property type="entry name" value="SGNH_hydro_sf"/>
</dbReference>
<proteinExistence type="predicted"/>
<evidence type="ECO:0000256" key="2">
    <source>
        <dbReference type="SAM" id="SignalP"/>
    </source>
</evidence>
<evidence type="ECO:0000259" key="3">
    <source>
        <dbReference type="Pfam" id="PF03629"/>
    </source>
</evidence>
<dbReference type="eggNOG" id="COG1409">
    <property type="taxonomic scope" value="Bacteria"/>
</dbReference>
<keyword evidence="7" id="KW-1185">Reference proteome</keyword>
<dbReference type="Proteomes" id="UP000198424">
    <property type="component" value="Unassembled WGS sequence"/>
</dbReference>
<evidence type="ECO:0000256" key="1">
    <source>
        <dbReference type="ARBA" id="ARBA00022801"/>
    </source>
</evidence>
<name>A0A086A0F1_FLAHY</name>
<organism evidence="4 6">
    <name type="scientific">Flavobacterium hydatis</name>
    <name type="common">Cytophaga aquatilis</name>
    <dbReference type="NCBI Taxonomy" id="991"/>
    <lineage>
        <taxon>Bacteria</taxon>
        <taxon>Pseudomonadati</taxon>
        <taxon>Bacteroidota</taxon>
        <taxon>Flavobacteriia</taxon>
        <taxon>Flavobacteriales</taxon>
        <taxon>Flavobacteriaceae</taxon>
        <taxon>Flavobacterium</taxon>
    </lineage>
</organism>
<dbReference type="AlphaFoldDB" id="A0A086A0F1"/>
<sequence length="364" mass="41491">MKLLSILSLLFCFQLSIAQKSTDSNLQESEGYDVILVAGQSNTHYGYQLNKAIDTVSSRVYSIYRLDGLNYRIAPAKVALDFWTRANDRVSFSTTFSNLYVNDILKNSKRKVLIVPCGYSGSSITSWTKNQNLYKDAIERVNYLLDNIPGSRLTAILWHQGEANVGWAPYQTTLDQMIADMRSDIHQDDIQEIPFILGGMVPYWANYRADRKQQQQIIKATPDRVMNTGYADSESPSVISKPNNNFDDIHFDAAGQREMGARYYNEFLKMQKLALGLKINRYHEVQYQIDSAKTIAVDKIDVTANKNLKSGIVYDSTGTKVLEVENLTANKFSIEVDKLPLSDTPYKLQIIDSYNLTHDYKFFR</sequence>
<dbReference type="Gene3D" id="3.40.50.1110">
    <property type="entry name" value="SGNH hydrolase"/>
    <property type="match status" value="1"/>
</dbReference>